<protein>
    <recommendedName>
        <fullName evidence="2">Heterokaryon incompatibility domain-containing protein</fullName>
    </recommendedName>
</protein>
<feature type="chain" id="PRO_5042169807" description="Heterokaryon incompatibility domain-containing protein" evidence="1">
    <location>
        <begin position="24"/>
        <end position="498"/>
    </location>
</feature>
<evidence type="ECO:0000259" key="2">
    <source>
        <dbReference type="Pfam" id="PF06985"/>
    </source>
</evidence>
<evidence type="ECO:0000313" key="4">
    <source>
        <dbReference type="Proteomes" id="UP001187682"/>
    </source>
</evidence>
<dbReference type="PANTHER" id="PTHR39596:SF2">
    <property type="entry name" value="HET DOMAIN PROTEIN (AFU_ORTHOLOGUE AFUA_1G17550)-RELATED"/>
    <property type="match status" value="1"/>
</dbReference>
<evidence type="ECO:0000313" key="3">
    <source>
        <dbReference type="EMBL" id="SPO04722.1"/>
    </source>
</evidence>
<evidence type="ECO:0000256" key="1">
    <source>
        <dbReference type="SAM" id="SignalP"/>
    </source>
</evidence>
<dbReference type="EMBL" id="ONZQ02000011">
    <property type="protein sequence ID" value="SPO04722.1"/>
    <property type="molecule type" value="Genomic_DNA"/>
</dbReference>
<comment type="caution">
    <text evidence="3">The sequence shown here is derived from an EMBL/GenBank/DDBJ whole genome shotgun (WGS) entry which is preliminary data.</text>
</comment>
<feature type="domain" description="Heterokaryon incompatibility" evidence="2">
    <location>
        <begin position="74"/>
        <end position="163"/>
    </location>
</feature>
<feature type="signal peptide" evidence="1">
    <location>
        <begin position="1"/>
        <end position="23"/>
    </location>
</feature>
<proteinExistence type="predicted"/>
<reference evidence="3" key="1">
    <citation type="submission" date="2018-03" db="EMBL/GenBank/DDBJ databases">
        <authorList>
            <person name="Guldener U."/>
        </authorList>
    </citation>
    <scope>NUCLEOTIDE SEQUENCE</scope>
</reference>
<name>A0AAE8N4J5_9PEZI</name>
<gene>
    <name evidence="3" type="ORF">DNG_07407</name>
</gene>
<dbReference type="PANTHER" id="PTHR39596">
    <property type="match status" value="1"/>
</dbReference>
<accession>A0AAE8N4J5</accession>
<dbReference type="Pfam" id="PF06985">
    <property type="entry name" value="HET"/>
    <property type="match status" value="1"/>
</dbReference>
<keyword evidence="1" id="KW-0732">Signal</keyword>
<dbReference type="AlphaFoldDB" id="A0AAE8N4J5"/>
<dbReference type="InterPro" id="IPR010730">
    <property type="entry name" value="HET"/>
</dbReference>
<sequence>MPRMWSAVATLYLVRLIPCKVWADGLGNPVANALPRCRFEKLYRKLRALSNAVAAKRAWTASSLPDDTQVEEAPIVFWMDVFCIPVARANSQRQTDLKQRAIAMMDLIYSCADQVLVLDSEMERVAAHDNDDADEASQLKSSMEALARFTTCSWMRRSWTLQEGALAGKLWAYYSGTPTQHAQFNAFHLPAYLADEAPPEILAAVEELQRQASLPFVGRGGRDMSGAAMYCRSEREVQFLEVWNSLIGRSTTQPEDFHCIVANLLDYSVQELFNLGRPERSDDENRCERMKAIILAQKRLPMQLFCLPRTKDHNSTNEMAWLPERPIEPRLSEDAYEHSVRVSSDGFYVESLCLRSSLFAWSPQTTGRVFCLNLRMRSGMHPRISLELPDGVSVDDSELFIYLNVPTKANSLRSDCNGNGAAFKVTERQAGSAKVEYLCSLSFRHCWEIHDDEGTGICVPAAVVNQNTSIMISGKPLLKKRGLPKVRLVPSDESYPSN</sequence>
<dbReference type="Proteomes" id="UP001187682">
    <property type="component" value="Unassembled WGS sequence"/>
</dbReference>
<keyword evidence="4" id="KW-1185">Reference proteome</keyword>
<organism evidence="3 4">
    <name type="scientific">Cephalotrichum gorgonifer</name>
    <dbReference type="NCBI Taxonomy" id="2041049"/>
    <lineage>
        <taxon>Eukaryota</taxon>
        <taxon>Fungi</taxon>
        <taxon>Dikarya</taxon>
        <taxon>Ascomycota</taxon>
        <taxon>Pezizomycotina</taxon>
        <taxon>Sordariomycetes</taxon>
        <taxon>Hypocreomycetidae</taxon>
        <taxon>Microascales</taxon>
        <taxon>Microascaceae</taxon>
        <taxon>Cephalotrichum</taxon>
    </lineage>
</organism>